<dbReference type="Proteomes" id="UP000241818">
    <property type="component" value="Unassembled WGS sequence"/>
</dbReference>
<proteinExistence type="predicted"/>
<sequence length="148" mass="16034">MAVVAEASPPATLVASDNVRALLSPALTQSLLSLAVIFPRLLSTTTLFVLLRAYFLSAIILRQSAYAAQLLAAQSYYACSLMARQLFAAAKQSLKLGWKATERLRKKLIFELAVFVLGTGGNSMILLVFWPGWIVIGGVLGVTMWACR</sequence>
<dbReference type="RefSeq" id="XP_024720236.1">
    <property type="nucleotide sequence ID" value="XM_024866736.1"/>
</dbReference>
<dbReference type="EMBL" id="KZ679012">
    <property type="protein sequence ID" value="PSS16728.1"/>
    <property type="molecule type" value="Genomic_DNA"/>
</dbReference>
<dbReference type="OrthoDB" id="4844401at2759"/>
<dbReference type="GeneID" id="36574817"/>
<protein>
    <submittedName>
        <fullName evidence="2">Uncharacterized protein</fullName>
    </submittedName>
</protein>
<dbReference type="AlphaFoldDB" id="A0A2T3AZZ5"/>
<keyword evidence="1" id="KW-0812">Transmembrane</keyword>
<evidence type="ECO:0000256" key="1">
    <source>
        <dbReference type="SAM" id="Phobius"/>
    </source>
</evidence>
<dbReference type="InParanoid" id="A0A2T3AZZ5"/>
<keyword evidence="1" id="KW-0472">Membrane</keyword>
<reference evidence="2 3" key="1">
    <citation type="journal article" date="2018" name="New Phytol.">
        <title>Comparative genomics and transcriptomics depict ericoid mycorrhizal fungi as versatile saprotrophs and plant mutualists.</title>
        <authorList>
            <person name="Martino E."/>
            <person name="Morin E."/>
            <person name="Grelet G.A."/>
            <person name="Kuo A."/>
            <person name="Kohler A."/>
            <person name="Daghino S."/>
            <person name="Barry K.W."/>
            <person name="Cichocki N."/>
            <person name="Clum A."/>
            <person name="Dockter R.B."/>
            <person name="Hainaut M."/>
            <person name="Kuo R.C."/>
            <person name="LaButti K."/>
            <person name="Lindahl B.D."/>
            <person name="Lindquist E.A."/>
            <person name="Lipzen A."/>
            <person name="Khouja H.R."/>
            <person name="Magnuson J."/>
            <person name="Murat C."/>
            <person name="Ohm R.A."/>
            <person name="Singer S.W."/>
            <person name="Spatafora J.W."/>
            <person name="Wang M."/>
            <person name="Veneault-Fourrey C."/>
            <person name="Henrissat B."/>
            <person name="Grigoriev I.V."/>
            <person name="Martin F.M."/>
            <person name="Perotto S."/>
        </authorList>
    </citation>
    <scope>NUCLEOTIDE SEQUENCE [LARGE SCALE GENOMIC DNA]</scope>
    <source>
        <strain evidence="2 3">ATCC 22711</strain>
    </source>
</reference>
<evidence type="ECO:0000313" key="3">
    <source>
        <dbReference type="Proteomes" id="UP000241818"/>
    </source>
</evidence>
<organism evidence="2 3">
    <name type="scientific">Amorphotheca resinae ATCC 22711</name>
    <dbReference type="NCBI Taxonomy" id="857342"/>
    <lineage>
        <taxon>Eukaryota</taxon>
        <taxon>Fungi</taxon>
        <taxon>Dikarya</taxon>
        <taxon>Ascomycota</taxon>
        <taxon>Pezizomycotina</taxon>
        <taxon>Leotiomycetes</taxon>
        <taxon>Helotiales</taxon>
        <taxon>Amorphothecaceae</taxon>
        <taxon>Amorphotheca</taxon>
    </lineage>
</organism>
<keyword evidence="1" id="KW-1133">Transmembrane helix</keyword>
<feature type="transmembrane region" description="Helical" evidence="1">
    <location>
        <begin position="41"/>
        <end position="60"/>
    </location>
</feature>
<accession>A0A2T3AZZ5</accession>
<feature type="transmembrane region" description="Helical" evidence="1">
    <location>
        <begin position="108"/>
        <end position="130"/>
    </location>
</feature>
<evidence type="ECO:0000313" key="2">
    <source>
        <dbReference type="EMBL" id="PSS16728.1"/>
    </source>
</evidence>
<name>A0A2T3AZZ5_AMORE</name>
<gene>
    <name evidence="2" type="ORF">M430DRAFT_35411</name>
</gene>
<keyword evidence="3" id="KW-1185">Reference proteome</keyword>